<feature type="compositionally biased region" description="Basic and acidic residues" evidence="1">
    <location>
        <begin position="331"/>
        <end position="341"/>
    </location>
</feature>
<feature type="region of interest" description="Disordered" evidence="1">
    <location>
        <begin position="297"/>
        <end position="341"/>
    </location>
</feature>
<keyword evidence="2" id="KW-0472">Membrane</keyword>
<feature type="transmembrane region" description="Helical" evidence="2">
    <location>
        <begin position="226"/>
        <end position="248"/>
    </location>
</feature>
<accession>A0A1W0A850</accession>
<name>A0A1W0A850_9STRA</name>
<evidence type="ECO:0000256" key="1">
    <source>
        <dbReference type="SAM" id="MobiDB-lite"/>
    </source>
</evidence>
<comment type="caution">
    <text evidence="4">The sequence shown here is derived from an EMBL/GenBank/DDBJ whole genome shotgun (WGS) entry which is preliminary data.</text>
</comment>
<evidence type="ECO:0000313" key="4">
    <source>
        <dbReference type="EMBL" id="OQS06473.1"/>
    </source>
</evidence>
<feature type="signal peptide" evidence="3">
    <location>
        <begin position="1"/>
        <end position="18"/>
    </location>
</feature>
<evidence type="ECO:0000313" key="5">
    <source>
        <dbReference type="Proteomes" id="UP000243217"/>
    </source>
</evidence>
<feature type="compositionally biased region" description="Low complexity" evidence="1">
    <location>
        <begin position="176"/>
        <end position="192"/>
    </location>
</feature>
<keyword evidence="3" id="KW-0732">Signal</keyword>
<feature type="region of interest" description="Disordered" evidence="1">
    <location>
        <begin position="162"/>
        <end position="192"/>
    </location>
</feature>
<evidence type="ECO:0000256" key="3">
    <source>
        <dbReference type="SAM" id="SignalP"/>
    </source>
</evidence>
<reference evidence="4 5" key="1">
    <citation type="journal article" date="2014" name="Genome Biol. Evol.">
        <title>The secreted proteins of Achlya hypogyna and Thraustotheca clavata identify the ancestral oomycete secretome and reveal gene acquisitions by horizontal gene transfer.</title>
        <authorList>
            <person name="Misner I."/>
            <person name="Blouin N."/>
            <person name="Leonard G."/>
            <person name="Richards T.A."/>
            <person name="Lane C.E."/>
        </authorList>
    </citation>
    <scope>NUCLEOTIDE SEQUENCE [LARGE SCALE GENOMIC DNA]</scope>
    <source>
        <strain evidence="4 5">ATCC 34112</strain>
    </source>
</reference>
<organism evidence="4 5">
    <name type="scientific">Thraustotheca clavata</name>
    <dbReference type="NCBI Taxonomy" id="74557"/>
    <lineage>
        <taxon>Eukaryota</taxon>
        <taxon>Sar</taxon>
        <taxon>Stramenopiles</taxon>
        <taxon>Oomycota</taxon>
        <taxon>Saprolegniomycetes</taxon>
        <taxon>Saprolegniales</taxon>
        <taxon>Achlyaceae</taxon>
        <taxon>Thraustotheca</taxon>
    </lineage>
</organism>
<evidence type="ECO:0008006" key="6">
    <source>
        <dbReference type="Google" id="ProtNLM"/>
    </source>
</evidence>
<dbReference type="AlphaFoldDB" id="A0A1W0A850"/>
<proteinExistence type="predicted"/>
<feature type="chain" id="PRO_5010707820" description="Secreted protein" evidence="3">
    <location>
        <begin position="19"/>
        <end position="341"/>
    </location>
</feature>
<dbReference type="OrthoDB" id="67549at2759"/>
<evidence type="ECO:0000256" key="2">
    <source>
        <dbReference type="SAM" id="Phobius"/>
    </source>
</evidence>
<keyword evidence="2" id="KW-1133">Transmembrane helix</keyword>
<keyword evidence="5" id="KW-1185">Reference proteome</keyword>
<feature type="compositionally biased region" description="Basic and acidic residues" evidence="1">
    <location>
        <begin position="300"/>
        <end position="311"/>
    </location>
</feature>
<protein>
    <recommendedName>
        <fullName evidence="6">Secreted protein</fullName>
    </recommendedName>
</protein>
<sequence length="341" mass="36404">MILRCVVYHAVLLPFVLAQGNVCCHVCLQTLGPSTYDPAVFDQCNLKKPGCCFCSSQMTIPAPSYSPTQVAGTWQKVNWPGVSKVTMVNVAAGNEAQAHPQLTLLLAGVTQDAAGNYLFCADNPGTILIRGWGPLANDYPSNCTAISAELSINITAGGTAKCSDAKPGSTTVKPNSGSSTSSTSGTSTPGGASTKVACDANRGYIQDNKCYCLSDYAGPPTCDGMALWKILVSVAGGLAALFSIIVSVRQFLLFRKRKEEEKRLNESMANQSSKNFDTMYGMPPASMMTYYDTVNATGSRHTESRDVRPSESAESSRLSRPSEAAAQETRLQPRESKEYTL</sequence>
<gene>
    <name evidence="4" type="ORF">THRCLA_01493</name>
</gene>
<keyword evidence="2" id="KW-0812">Transmembrane</keyword>
<dbReference type="EMBL" id="JNBS01000341">
    <property type="protein sequence ID" value="OQS06473.1"/>
    <property type="molecule type" value="Genomic_DNA"/>
</dbReference>
<dbReference type="Proteomes" id="UP000243217">
    <property type="component" value="Unassembled WGS sequence"/>
</dbReference>